<protein>
    <submittedName>
        <fullName evidence="1">Phage P2 GpU family protein</fullName>
    </submittedName>
</protein>
<organism evidence="1 2">
    <name type="scientific">Burkholderia pseudomallei (strain 1026b)</name>
    <dbReference type="NCBI Taxonomy" id="884204"/>
    <lineage>
        <taxon>Bacteria</taxon>
        <taxon>Pseudomonadati</taxon>
        <taxon>Pseudomonadota</taxon>
        <taxon>Betaproteobacteria</taxon>
        <taxon>Burkholderiales</taxon>
        <taxon>Burkholderiaceae</taxon>
        <taxon>Burkholderia</taxon>
        <taxon>pseudomallei group</taxon>
    </lineage>
</organism>
<accession>A0A0H3HH82</accession>
<proteinExistence type="predicted"/>
<dbReference type="RefSeq" id="WP_004552771.1">
    <property type="nucleotide sequence ID" value="NC_017831.1"/>
</dbReference>
<dbReference type="Pfam" id="PF06995">
    <property type="entry name" value="Phage_P2_GpU"/>
    <property type="match status" value="1"/>
</dbReference>
<gene>
    <name evidence="1" type="ordered locus">BP1026B_I1119</name>
</gene>
<evidence type="ECO:0000313" key="2">
    <source>
        <dbReference type="Proteomes" id="UP000010087"/>
    </source>
</evidence>
<evidence type="ECO:0000313" key="1">
    <source>
        <dbReference type="EMBL" id="AFI65769.1"/>
    </source>
</evidence>
<dbReference type="EMBL" id="CP002833">
    <property type="protein sequence ID" value="AFI65769.1"/>
    <property type="molecule type" value="Genomic_DNA"/>
</dbReference>
<dbReference type="PATRIC" id="fig|884204.3.peg.1223"/>
<sequence>MDFVKSITQAATQASIAAERVQHVSRVYERNRAASQNTVDTLTKLATGNLTSAAELLNGASSALSVATDLSPKVGEVTRGFRATAGAVGSVLRIANASNHPQIHAAAQTVTTALKGVETQFAAVVGTDTAKAVKSVLQATGLGAVFDVLGGDASSATPHLLTLTTEEGRRFNFGLSTAAFDKLRRTTRYKVASQERLNRPEALQAVSQGGETIVLSGVVFAALGAGARQLEALRAIGGRMKPVQLTAGTGDVLGRWYLQSVEEEQEALMSDGAPRKQTFSLEFGRYGEDFKNI</sequence>
<dbReference type="KEGG" id="bpz:BP1026B_I1119"/>
<dbReference type="InterPro" id="IPR009734">
    <property type="entry name" value="Myoviridae_GpU"/>
</dbReference>
<reference evidence="1 2" key="1">
    <citation type="journal article" date="2012" name="PLoS ONE">
        <title>Evolution of Burkholderia pseudomallei in recurrent melioidosis.</title>
        <authorList>
            <person name="Hayden H.S."/>
            <person name="Lim R."/>
            <person name="Brittnacher M.J."/>
            <person name="Sims E.H."/>
            <person name="Ramage E.R."/>
            <person name="Fong C."/>
            <person name="Wu Z."/>
            <person name="Crist E."/>
            <person name="Chang J."/>
            <person name="Zhou Y."/>
            <person name="Radey M."/>
            <person name="Rohmer L."/>
            <person name="Haugen E."/>
            <person name="Gillett W."/>
            <person name="Wuthiekanun V."/>
            <person name="Peacock S.J."/>
            <person name="Kaul R."/>
            <person name="Miller S.I."/>
            <person name="Manoil C."/>
            <person name="Jacobs M.A."/>
        </authorList>
    </citation>
    <scope>NUCLEOTIDE SEQUENCE [LARGE SCALE GENOMIC DNA]</scope>
    <source>
        <strain evidence="1 2">1026b</strain>
    </source>
</reference>
<dbReference type="AlphaFoldDB" id="A0A0H3HH82"/>
<name>A0A0H3HH82_BURP2</name>
<dbReference type="Proteomes" id="UP000010087">
    <property type="component" value="Chromosome 1"/>
</dbReference>